<evidence type="ECO:0000313" key="10">
    <source>
        <dbReference type="EMBL" id="PNT12772.2"/>
    </source>
</evidence>
<dbReference type="Pfam" id="PF13839">
    <property type="entry name" value="PC-Esterase"/>
    <property type="match status" value="2"/>
</dbReference>
<keyword evidence="3" id="KW-0812">Transmembrane</keyword>
<evidence type="ECO:0000256" key="7">
    <source>
        <dbReference type="SAM" id="SignalP"/>
    </source>
</evidence>
<dbReference type="InterPro" id="IPR029962">
    <property type="entry name" value="TBL"/>
</dbReference>
<evidence type="ECO:0000256" key="1">
    <source>
        <dbReference type="ARBA" id="ARBA00004167"/>
    </source>
</evidence>
<dbReference type="AlphaFoldDB" id="B9I1Q9"/>
<dbReference type="HOGENOM" id="CLU_020953_3_0_1"/>
<evidence type="ECO:0000256" key="2">
    <source>
        <dbReference type="ARBA" id="ARBA00007727"/>
    </source>
</evidence>
<evidence type="ECO:0000256" key="5">
    <source>
        <dbReference type="ARBA" id="ARBA00022989"/>
    </source>
</evidence>
<dbReference type="Pfam" id="PF14416">
    <property type="entry name" value="PMR5N"/>
    <property type="match status" value="1"/>
</dbReference>
<sequence>MENGFRSFCSLLTFALGLLIISCLRQSNATLLYDNLGGSKLGGCDFFQGSWVEDDAYPLYNTSACPFIEKEFDCQGNGRPDKLYLQYRWKPVACELPRFNGEDFLTRFKGKKILFVGDSLSFNQWQSLTCMLHASAPRSNFTISRKGGLSTFSVMDGEVSVKLSRNPFLVDLVTEKIGKVLKLDSIENGRDWKGYDMLIFNTWHWWTHKGSQKPWDYIQEGKTIQKDMDRLVAFRKGLTTWSSGDEWNETKSNCNGQTQPINGSSYPGGSPPAAAVVRDVLRNMKVSVTLLDVTALSQLRKDGHPSIYGSDGKEGNDCSHWCLAGVPDTWNELLYATLIS</sequence>
<dbReference type="GO" id="GO:0016413">
    <property type="term" value="F:O-acetyltransferase activity"/>
    <property type="evidence" value="ECO:0007669"/>
    <property type="project" value="InterPro"/>
</dbReference>
<comment type="subcellular location">
    <subcellularLocation>
        <location evidence="1">Membrane</location>
        <topology evidence="1">Single-pass membrane protein</topology>
    </subcellularLocation>
</comment>
<dbReference type="ExpressionAtlas" id="B9I1Q9">
    <property type="expression patterns" value="baseline"/>
</dbReference>
<dbReference type="InterPro" id="IPR026057">
    <property type="entry name" value="TBL_C"/>
</dbReference>
<feature type="chain" id="PRO_5017998219" evidence="7">
    <location>
        <begin position="30"/>
        <end position="340"/>
    </location>
</feature>
<dbReference type="GO" id="GO:0016020">
    <property type="term" value="C:membrane"/>
    <property type="evidence" value="ECO:0007669"/>
    <property type="project" value="UniProtKB-SubCell"/>
</dbReference>
<keyword evidence="7" id="KW-0732">Signal</keyword>
<dbReference type="Proteomes" id="UP000006729">
    <property type="component" value="Chromosome 11"/>
</dbReference>
<evidence type="ECO:0000259" key="9">
    <source>
        <dbReference type="Pfam" id="PF14416"/>
    </source>
</evidence>
<dbReference type="InterPro" id="IPR025846">
    <property type="entry name" value="TBL_N"/>
</dbReference>
<protein>
    <submittedName>
        <fullName evidence="10">Uncharacterized protein</fullName>
    </submittedName>
</protein>
<keyword evidence="6" id="KW-0472">Membrane</keyword>
<dbReference type="PANTHER" id="PTHR32285:SF206">
    <property type="entry name" value="PROTEIN TRICHOME BIREFRINGENCE-LIKE 37"/>
    <property type="match status" value="1"/>
</dbReference>
<keyword evidence="5" id="KW-1133">Transmembrane helix</keyword>
<comment type="similarity">
    <text evidence="2">Belongs to the PC-esterase family. TBL subfamily.</text>
</comment>
<evidence type="ECO:0000256" key="6">
    <source>
        <dbReference type="ARBA" id="ARBA00023136"/>
    </source>
</evidence>
<proteinExistence type="inferred from homology"/>
<evidence type="ECO:0000259" key="8">
    <source>
        <dbReference type="Pfam" id="PF13839"/>
    </source>
</evidence>
<keyword evidence="11" id="KW-1185">Reference proteome</keyword>
<feature type="domain" description="Trichome birefringence-like C-terminal" evidence="8">
    <location>
        <begin position="244"/>
        <end position="336"/>
    </location>
</feature>
<feature type="domain" description="Trichome birefringence-like C-terminal" evidence="8">
    <location>
        <begin position="96"/>
        <end position="243"/>
    </location>
</feature>
<dbReference type="eggNOG" id="ENOG502R798">
    <property type="taxonomic scope" value="Eukaryota"/>
</dbReference>
<evidence type="ECO:0000256" key="3">
    <source>
        <dbReference type="ARBA" id="ARBA00022692"/>
    </source>
</evidence>
<reference evidence="10 11" key="1">
    <citation type="journal article" date="2006" name="Science">
        <title>The genome of black cottonwood, Populus trichocarpa (Torr. &amp; Gray).</title>
        <authorList>
            <person name="Tuskan G.A."/>
            <person name="Difazio S."/>
            <person name="Jansson S."/>
            <person name="Bohlmann J."/>
            <person name="Grigoriev I."/>
            <person name="Hellsten U."/>
            <person name="Putnam N."/>
            <person name="Ralph S."/>
            <person name="Rombauts S."/>
            <person name="Salamov A."/>
            <person name="Schein J."/>
            <person name="Sterck L."/>
            <person name="Aerts A."/>
            <person name="Bhalerao R.R."/>
            <person name="Bhalerao R.P."/>
            <person name="Blaudez D."/>
            <person name="Boerjan W."/>
            <person name="Brun A."/>
            <person name="Brunner A."/>
            <person name="Busov V."/>
            <person name="Campbell M."/>
            <person name="Carlson J."/>
            <person name="Chalot M."/>
            <person name="Chapman J."/>
            <person name="Chen G.L."/>
            <person name="Cooper D."/>
            <person name="Coutinho P.M."/>
            <person name="Couturier J."/>
            <person name="Covert S."/>
            <person name="Cronk Q."/>
            <person name="Cunningham R."/>
            <person name="Davis J."/>
            <person name="Degroeve S."/>
            <person name="Dejardin A."/>
            <person name="Depamphilis C."/>
            <person name="Detter J."/>
            <person name="Dirks B."/>
            <person name="Dubchak I."/>
            <person name="Duplessis S."/>
            <person name="Ehlting J."/>
            <person name="Ellis B."/>
            <person name="Gendler K."/>
            <person name="Goodstein D."/>
            <person name="Gribskov M."/>
            <person name="Grimwood J."/>
            <person name="Groover A."/>
            <person name="Gunter L."/>
            <person name="Hamberger B."/>
            <person name="Heinze B."/>
            <person name="Helariutta Y."/>
            <person name="Henrissat B."/>
            <person name="Holligan D."/>
            <person name="Holt R."/>
            <person name="Huang W."/>
            <person name="Islam-Faridi N."/>
            <person name="Jones S."/>
            <person name="Jones-Rhoades M."/>
            <person name="Jorgensen R."/>
            <person name="Joshi C."/>
            <person name="Kangasjarvi J."/>
            <person name="Karlsson J."/>
            <person name="Kelleher C."/>
            <person name="Kirkpatrick R."/>
            <person name="Kirst M."/>
            <person name="Kohler A."/>
            <person name="Kalluri U."/>
            <person name="Larimer F."/>
            <person name="Leebens-Mack J."/>
            <person name="Leple J.C."/>
            <person name="Locascio P."/>
            <person name="Lou Y."/>
            <person name="Lucas S."/>
            <person name="Martin F."/>
            <person name="Montanini B."/>
            <person name="Napoli C."/>
            <person name="Nelson D.R."/>
            <person name="Nelson C."/>
            <person name="Nieminen K."/>
            <person name="Nilsson O."/>
            <person name="Pereda V."/>
            <person name="Peter G."/>
            <person name="Philippe R."/>
            <person name="Pilate G."/>
            <person name="Poliakov A."/>
            <person name="Razumovskaya J."/>
            <person name="Richardson P."/>
            <person name="Rinaldi C."/>
            <person name="Ritland K."/>
            <person name="Rouze P."/>
            <person name="Ryaboy D."/>
            <person name="Schmutz J."/>
            <person name="Schrader J."/>
            <person name="Segerman B."/>
            <person name="Shin H."/>
            <person name="Siddiqui A."/>
            <person name="Sterky F."/>
            <person name="Terry A."/>
            <person name="Tsai C.J."/>
            <person name="Uberbacher E."/>
            <person name="Unneberg P."/>
            <person name="Vahala J."/>
            <person name="Wall K."/>
            <person name="Wessler S."/>
            <person name="Yang G."/>
            <person name="Yin T."/>
            <person name="Douglas C."/>
            <person name="Marra M."/>
            <person name="Sandberg G."/>
            <person name="Van de Peer Y."/>
            <person name="Rokhsar D."/>
        </authorList>
    </citation>
    <scope>NUCLEOTIDE SEQUENCE [LARGE SCALE GENOMIC DNA]</scope>
    <source>
        <strain evidence="11">cv. Nisqually</strain>
    </source>
</reference>
<keyword evidence="4" id="KW-0735">Signal-anchor</keyword>
<gene>
    <name evidence="10" type="ORF">POPTR_011G106200</name>
</gene>
<dbReference type="PROSITE" id="PS51257">
    <property type="entry name" value="PROKAR_LIPOPROTEIN"/>
    <property type="match status" value="1"/>
</dbReference>
<feature type="domain" description="Trichome birefringence-like N-terminal" evidence="9">
    <location>
        <begin position="43"/>
        <end position="95"/>
    </location>
</feature>
<evidence type="ECO:0000313" key="11">
    <source>
        <dbReference type="Proteomes" id="UP000006729"/>
    </source>
</evidence>
<feature type="signal peptide" evidence="7">
    <location>
        <begin position="1"/>
        <end position="29"/>
    </location>
</feature>
<dbReference type="SMR" id="B9I1Q9"/>
<evidence type="ECO:0000256" key="4">
    <source>
        <dbReference type="ARBA" id="ARBA00022968"/>
    </source>
</evidence>
<dbReference type="PANTHER" id="PTHR32285">
    <property type="entry name" value="PROTEIN TRICHOME BIREFRINGENCE-LIKE 9-RELATED"/>
    <property type="match status" value="1"/>
</dbReference>
<dbReference type="Gramene" id="Potri.011G106200.1.v4.1">
    <property type="protein sequence ID" value="Potri.011G106200.1.v4.1"/>
    <property type="gene ID" value="Potri.011G106200.v4.1"/>
</dbReference>
<dbReference type="EMBL" id="CM009300">
    <property type="protein sequence ID" value="PNT12772.2"/>
    <property type="molecule type" value="Genomic_DNA"/>
</dbReference>
<accession>B9I1Q9</accession>
<name>B9I1Q9_POPTR</name>
<organism evidence="10 11">
    <name type="scientific">Populus trichocarpa</name>
    <name type="common">Western balsam poplar</name>
    <name type="synonym">Populus balsamifera subsp. trichocarpa</name>
    <dbReference type="NCBI Taxonomy" id="3694"/>
    <lineage>
        <taxon>Eukaryota</taxon>
        <taxon>Viridiplantae</taxon>
        <taxon>Streptophyta</taxon>
        <taxon>Embryophyta</taxon>
        <taxon>Tracheophyta</taxon>
        <taxon>Spermatophyta</taxon>
        <taxon>Magnoliopsida</taxon>
        <taxon>eudicotyledons</taxon>
        <taxon>Gunneridae</taxon>
        <taxon>Pentapetalae</taxon>
        <taxon>rosids</taxon>
        <taxon>fabids</taxon>
        <taxon>Malpighiales</taxon>
        <taxon>Salicaceae</taxon>
        <taxon>Saliceae</taxon>
        <taxon>Populus</taxon>
    </lineage>
</organism>